<dbReference type="EMBL" id="JAVRRD010000024">
    <property type="protein sequence ID" value="KAK5047648.1"/>
    <property type="molecule type" value="Genomic_DNA"/>
</dbReference>
<protein>
    <submittedName>
        <fullName evidence="1">Uncharacterized protein</fullName>
    </submittedName>
</protein>
<accession>A0AAV9N0Y7</accession>
<sequence length="261" mass="28378">MTLKTVESKHEISEKEIQVESRSISASMLSDNSASSTLLDDTSFQPGPTLYIAAQGIRVFRFPLPSSELEIAIYRNDGSLAYTSTRAKKSSGNSVLRDPNIGNLVSTTYFFGPSREPVLSLLQASEKSNEEANTIKIQGKWTSRSTAFIMGDGKVFEWSYAHTKDKQGKKVNLVVLREQAPDAKTKGRIVAQLVRGEETRTPGTKSCTAGNGGQLVLDQDATSVLDEAVIVATCLMMMKKEIDRRRLIQIMVLAGAASGGP</sequence>
<dbReference type="AlphaFoldDB" id="A0AAV9N0Y7"/>
<gene>
    <name evidence="1" type="ORF">LTR84_006313</name>
</gene>
<name>A0AAV9N0Y7_9EURO</name>
<evidence type="ECO:0000313" key="2">
    <source>
        <dbReference type="Proteomes" id="UP001358417"/>
    </source>
</evidence>
<comment type="caution">
    <text evidence="1">The sequence shown here is derived from an EMBL/GenBank/DDBJ whole genome shotgun (WGS) entry which is preliminary data.</text>
</comment>
<evidence type="ECO:0000313" key="1">
    <source>
        <dbReference type="EMBL" id="KAK5047648.1"/>
    </source>
</evidence>
<organism evidence="1 2">
    <name type="scientific">Exophiala bonariae</name>
    <dbReference type="NCBI Taxonomy" id="1690606"/>
    <lineage>
        <taxon>Eukaryota</taxon>
        <taxon>Fungi</taxon>
        <taxon>Dikarya</taxon>
        <taxon>Ascomycota</taxon>
        <taxon>Pezizomycotina</taxon>
        <taxon>Eurotiomycetes</taxon>
        <taxon>Chaetothyriomycetidae</taxon>
        <taxon>Chaetothyriales</taxon>
        <taxon>Herpotrichiellaceae</taxon>
        <taxon>Exophiala</taxon>
    </lineage>
</organism>
<dbReference type="Proteomes" id="UP001358417">
    <property type="component" value="Unassembled WGS sequence"/>
</dbReference>
<proteinExistence type="predicted"/>
<keyword evidence="2" id="KW-1185">Reference proteome</keyword>
<dbReference type="GeneID" id="89974485"/>
<reference evidence="1 2" key="1">
    <citation type="submission" date="2023-08" db="EMBL/GenBank/DDBJ databases">
        <title>Black Yeasts Isolated from many extreme environments.</title>
        <authorList>
            <person name="Coleine C."/>
            <person name="Stajich J.E."/>
            <person name="Selbmann L."/>
        </authorList>
    </citation>
    <scope>NUCLEOTIDE SEQUENCE [LARGE SCALE GENOMIC DNA]</scope>
    <source>
        <strain evidence="1 2">CCFEE 5792</strain>
    </source>
</reference>
<dbReference type="RefSeq" id="XP_064703175.1">
    <property type="nucleotide sequence ID" value="XM_064849874.1"/>
</dbReference>